<protein>
    <submittedName>
        <fullName evidence="2">Uncharacterized protein</fullName>
    </submittedName>
</protein>
<sequence length="864" mass="91032">MNRGAPPARTTEENEPLIETEENLAYIQDGVAKLGDARDMLKAHAIKTGPFRVASDLCKFTFDELAAAAATLRDCHARTPLSVATGAARKALGSLAKWTDHPGFGASLAKLGHPDLPDSEYRELAKEVGGLLDPAGVANDARNAAIEEGRALATAAAEQVREALSHAALACSSRGTGGVHALEEGSLEMVEVADALEVLTKTSNWRLAADDRWTLAENKEVCDAAAESLARAVVPTLFVPLLGARDIRTTREVNDAAERVSRVWSGGEAVWRAVGDAVDKFGVAPDDATVVAAAVIAHLPFTSERPMRDRVEDEVSGHLEGEIERGTASAPNARSLVESLTHALVKRVSNHVKAAAAALRVRADADAESAFLWILAWLERDTPGLAMEAVNEVADDIRLRFSEAAEKAGDVGFRKLKLLANPILHSLDTPATFRHRAFKGATDALKDLTMDVHVALSAVDSLELLLRIGRPPTPSPSPTSSLSLPPSPPRLVRQRKVSKEREHVPKPIKTLNAPKPSKKKATTHLKSRANSAMIDRGGLAMLSSIAASQEDGGDAISRDWSSFYVGGDADRAADDASKLILSEQSDEAEVTPRADKRRRPAQSDRSNTKSKTNDATTAHKFAGVLHKRAKVAKTVNLNELGTRLAPAPPMFTARPSAAAVAAAAPNLPTPSLSMPMCAALWLLELCRKMGTGLPEGADQRFLLEFSSCPASVLEVLGRINWPGLLRMVDSSMHGMLSGVINTTPSAVRGVNFPWVSTFGAAAPPAALNPGGRGAAGAIEGATGASEGSGGRGFGGVSGATDGRGGSSVSVPVEQGAGVAGGFNLQFLSGEKKKSGKRNLQEDSPKSPDPYAFDDSADAKPTVIR</sequence>
<proteinExistence type="predicted"/>
<feature type="compositionally biased region" description="Basic residues" evidence="1">
    <location>
        <begin position="516"/>
        <end position="527"/>
    </location>
</feature>
<accession>C1EG24</accession>
<keyword evidence="3" id="KW-1185">Reference proteome</keyword>
<dbReference type="EMBL" id="CP001331">
    <property type="protein sequence ID" value="ACO66702.1"/>
    <property type="molecule type" value="Genomic_DNA"/>
</dbReference>
<feature type="region of interest" description="Disordered" evidence="1">
    <location>
        <begin position="829"/>
        <end position="864"/>
    </location>
</feature>
<feature type="region of interest" description="Disordered" evidence="1">
    <location>
        <begin position="582"/>
        <end position="618"/>
    </location>
</feature>
<name>C1EG24_MICCC</name>
<dbReference type="KEGG" id="mis:MICPUN_63486"/>
<gene>
    <name evidence="2" type="ORF">MICPUN_63486</name>
</gene>
<feature type="region of interest" description="Disordered" evidence="1">
    <location>
        <begin position="470"/>
        <end position="532"/>
    </location>
</feature>
<feature type="compositionally biased region" description="Polar residues" evidence="1">
    <location>
        <begin position="603"/>
        <end position="616"/>
    </location>
</feature>
<organism evidence="2 3">
    <name type="scientific">Micromonas commoda (strain RCC299 / NOUM17 / CCMP2709)</name>
    <name type="common">Picoplanktonic green alga</name>
    <dbReference type="NCBI Taxonomy" id="296587"/>
    <lineage>
        <taxon>Eukaryota</taxon>
        <taxon>Viridiplantae</taxon>
        <taxon>Chlorophyta</taxon>
        <taxon>Mamiellophyceae</taxon>
        <taxon>Mamiellales</taxon>
        <taxon>Mamiellaceae</taxon>
        <taxon>Micromonas</taxon>
    </lineage>
</organism>
<evidence type="ECO:0000256" key="1">
    <source>
        <dbReference type="SAM" id="MobiDB-lite"/>
    </source>
</evidence>
<dbReference type="AlphaFoldDB" id="C1EG24"/>
<evidence type="ECO:0000313" key="2">
    <source>
        <dbReference type="EMBL" id="ACO66702.1"/>
    </source>
</evidence>
<reference evidence="2 3" key="1">
    <citation type="journal article" date="2009" name="Science">
        <title>Green evolution and dynamic adaptations revealed by genomes of the marine picoeukaryotes Micromonas.</title>
        <authorList>
            <person name="Worden A.Z."/>
            <person name="Lee J.H."/>
            <person name="Mock T."/>
            <person name="Rouze P."/>
            <person name="Simmons M.P."/>
            <person name="Aerts A.L."/>
            <person name="Allen A.E."/>
            <person name="Cuvelier M.L."/>
            <person name="Derelle E."/>
            <person name="Everett M.V."/>
            <person name="Foulon E."/>
            <person name="Grimwood J."/>
            <person name="Gundlach H."/>
            <person name="Henrissat B."/>
            <person name="Napoli C."/>
            <person name="McDonald S.M."/>
            <person name="Parker M.S."/>
            <person name="Rombauts S."/>
            <person name="Salamov A."/>
            <person name="Von Dassow P."/>
            <person name="Badger J.H."/>
            <person name="Coutinho P.M."/>
            <person name="Demir E."/>
            <person name="Dubchak I."/>
            <person name="Gentemann C."/>
            <person name="Eikrem W."/>
            <person name="Gready J.E."/>
            <person name="John U."/>
            <person name="Lanier W."/>
            <person name="Lindquist E.A."/>
            <person name="Lucas S."/>
            <person name="Mayer K.F."/>
            <person name="Moreau H."/>
            <person name="Not F."/>
            <person name="Otillar R."/>
            <person name="Panaud O."/>
            <person name="Pangilinan J."/>
            <person name="Paulsen I."/>
            <person name="Piegu B."/>
            <person name="Poliakov A."/>
            <person name="Robbens S."/>
            <person name="Schmutz J."/>
            <person name="Toulza E."/>
            <person name="Wyss T."/>
            <person name="Zelensky A."/>
            <person name="Zhou K."/>
            <person name="Armbrust E.V."/>
            <person name="Bhattacharya D."/>
            <person name="Goodenough U.W."/>
            <person name="Van de Peer Y."/>
            <person name="Grigoriev I.V."/>
        </authorList>
    </citation>
    <scope>NUCLEOTIDE SEQUENCE [LARGE SCALE GENOMIC DNA]</scope>
    <source>
        <strain evidence="3">RCC299 / NOUM17</strain>
    </source>
</reference>
<dbReference type="Proteomes" id="UP000002009">
    <property type="component" value="Chromosome 13"/>
</dbReference>
<feature type="compositionally biased region" description="Gly residues" evidence="1">
    <location>
        <begin position="786"/>
        <end position="805"/>
    </location>
</feature>
<dbReference type="OrthoDB" id="10686229at2759"/>
<dbReference type="RefSeq" id="XP_002505444.1">
    <property type="nucleotide sequence ID" value="XM_002505398.1"/>
</dbReference>
<dbReference type="GeneID" id="8248620"/>
<feature type="region of interest" description="Disordered" evidence="1">
    <location>
        <begin position="778"/>
        <end position="812"/>
    </location>
</feature>
<evidence type="ECO:0000313" key="3">
    <source>
        <dbReference type="Proteomes" id="UP000002009"/>
    </source>
</evidence>
<dbReference type="InParanoid" id="C1EG24"/>